<evidence type="ECO:0000313" key="4">
    <source>
        <dbReference type="Proteomes" id="UP000756346"/>
    </source>
</evidence>
<dbReference type="GeneID" id="70187498"/>
<reference evidence="3" key="1">
    <citation type="journal article" date="2021" name="Nat. Commun.">
        <title>Genetic determinants of endophytism in the Arabidopsis root mycobiome.</title>
        <authorList>
            <person name="Mesny F."/>
            <person name="Miyauchi S."/>
            <person name="Thiergart T."/>
            <person name="Pickel B."/>
            <person name="Atanasova L."/>
            <person name="Karlsson M."/>
            <person name="Huettel B."/>
            <person name="Barry K.W."/>
            <person name="Haridas S."/>
            <person name="Chen C."/>
            <person name="Bauer D."/>
            <person name="Andreopoulos W."/>
            <person name="Pangilinan J."/>
            <person name="LaButti K."/>
            <person name="Riley R."/>
            <person name="Lipzen A."/>
            <person name="Clum A."/>
            <person name="Drula E."/>
            <person name="Henrissat B."/>
            <person name="Kohler A."/>
            <person name="Grigoriev I.V."/>
            <person name="Martin F.M."/>
            <person name="Hacquard S."/>
        </authorList>
    </citation>
    <scope>NUCLEOTIDE SEQUENCE</scope>
    <source>
        <strain evidence="3">MPI-CAGE-CH-0230</strain>
    </source>
</reference>
<proteinExistence type="predicted"/>
<dbReference type="RefSeq" id="XP_046019206.1">
    <property type="nucleotide sequence ID" value="XM_046157952.1"/>
</dbReference>
<dbReference type="OrthoDB" id="10491104at2759"/>
<protein>
    <submittedName>
        <fullName evidence="3">Uncharacterized protein</fullName>
    </submittedName>
</protein>
<organism evidence="3 4">
    <name type="scientific">Microdochium trichocladiopsis</name>
    <dbReference type="NCBI Taxonomy" id="1682393"/>
    <lineage>
        <taxon>Eukaryota</taxon>
        <taxon>Fungi</taxon>
        <taxon>Dikarya</taxon>
        <taxon>Ascomycota</taxon>
        <taxon>Pezizomycotina</taxon>
        <taxon>Sordariomycetes</taxon>
        <taxon>Xylariomycetidae</taxon>
        <taxon>Xylariales</taxon>
        <taxon>Microdochiaceae</taxon>
        <taxon>Microdochium</taxon>
    </lineage>
</organism>
<feature type="region of interest" description="Disordered" evidence="1">
    <location>
        <begin position="1"/>
        <end position="54"/>
    </location>
</feature>
<gene>
    <name evidence="3" type="ORF">B0I36DRAFT_358347</name>
</gene>
<dbReference type="EMBL" id="JAGTJQ010000001">
    <property type="protein sequence ID" value="KAH7041151.1"/>
    <property type="molecule type" value="Genomic_DNA"/>
</dbReference>
<evidence type="ECO:0000256" key="2">
    <source>
        <dbReference type="SAM" id="Phobius"/>
    </source>
</evidence>
<evidence type="ECO:0000256" key="1">
    <source>
        <dbReference type="SAM" id="MobiDB-lite"/>
    </source>
</evidence>
<dbReference type="AlphaFoldDB" id="A0A9P8YIJ9"/>
<sequence length="105" mass="11002">MSVARTYVSRLSTRCPPTLSRSTTAVASLAARRTFASSQPPRSQSPPAHPKENSDKQMYAYVAIGLGIGGAFAFLLGRPGKAAAVAHETSSVPGRQSLKGGDEKK</sequence>
<comment type="caution">
    <text evidence="3">The sequence shown here is derived from an EMBL/GenBank/DDBJ whole genome shotgun (WGS) entry which is preliminary data.</text>
</comment>
<keyword evidence="2" id="KW-0472">Membrane</keyword>
<keyword evidence="2" id="KW-1133">Transmembrane helix</keyword>
<name>A0A9P8YIJ9_9PEZI</name>
<feature type="transmembrane region" description="Helical" evidence="2">
    <location>
        <begin position="58"/>
        <end position="77"/>
    </location>
</feature>
<accession>A0A9P8YIJ9</accession>
<keyword evidence="4" id="KW-1185">Reference proteome</keyword>
<keyword evidence="2" id="KW-0812">Transmembrane</keyword>
<evidence type="ECO:0000313" key="3">
    <source>
        <dbReference type="EMBL" id="KAH7041151.1"/>
    </source>
</evidence>
<dbReference type="Proteomes" id="UP000756346">
    <property type="component" value="Unassembled WGS sequence"/>
</dbReference>